<dbReference type="GO" id="GO:0008168">
    <property type="term" value="F:methyltransferase activity"/>
    <property type="evidence" value="ECO:0007669"/>
    <property type="project" value="UniProtKB-KW"/>
</dbReference>
<evidence type="ECO:0000259" key="2">
    <source>
        <dbReference type="Pfam" id="PF13649"/>
    </source>
</evidence>
<dbReference type="GO" id="GO:0032259">
    <property type="term" value="P:methylation"/>
    <property type="evidence" value="ECO:0007669"/>
    <property type="project" value="UniProtKB-KW"/>
</dbReference>
<dbReference type="Pfam" id="PF13649">
    <property type="entry name" value="Methyltransf_25"/>
    <property type="match status" value="1"/>
</dbReference>
<proteinExistence type="predicted"/>
<gene>
    <name evidence="3" type="ORF">BDA99DRAFT_525791</name>
</gene>
<dbReference type="SUPFAM" id="SSF53335">
    <property type="entry name" value="S-adenosyl-L-methionine-dependent methyltransferases"/>
    <property type="match status" value="1"/>
</dbReference>
<comment type="caution">
    <text evidence="3">The sequence shown here is derived from an EMBL/GenBank/DDBJ whole genome shotgun (WGS) entry which is preliminary data.</text>
</comment>
<accession>A0AAD5JPP0</accession>
<organism evidence="3 4">
    <name type="scientific">Phascolomyces articulosus</name>
    <dbReference type="NCBI Taxonomy" id="60185"/>
    <lineage>
        <taxon>Eukaryota</taxon>
        <taxon>Fungi</taxon>
        <taxon>Fungi incertae sedis</taxon>
        <taxon>Mucoromycota</taxon>
        <taxon>Mucoromycotina</taxon>
        <taxon>Mucoromycetes</taxon>
        <taxon>Mucorales</taxon>
        <taxon>Lichtheimiaceae</taxon>
        <taxon>Phascolomyces</taxon>
    </lineage>
</organism>
<dbReference type="Gene3D" id="3.40.50.150">
    <property type="entry name" value="Vaccinia Virus protein VP39"/>
    <property type="match status" value="1"/>
</dbReference>
<reference evidence="3" key="2">
    <citation type="submission" date="2023-02" db="EMBL/GenBank/DDBJ databases">
        <authorList>
            <consortium name="DOE Joint Genome Institute"/>
            <person name="Mondo S.J."/>
            <person name="Chang Y."/>
            <person name="Wang Y."/>
            <person name="Ahrendt S."/>
            <person name="Andreopoulos W."/>
            <person name="Barry K."/>
            <person name="Beard J."/>
            <person name="Benny G.L."/>
            <person name="Blankenship S."/>
            <person name="Bonito G."/>
            <person name="Cuomo C."/>
            <person name="Desiro A."/>
            <person name="Gervers K.A."/>
            <person name="Hundley H."/>
            <person name="Kuo A."/>
            <person name="LaButti K."/>
            <person name="Lang B.F."/>
            <person name="Lipzen A."/>
            <person name="O'Donnell K."/>
            <person name="Pangilinan J."/>
            <person name="Reynolds N."/>
            <person name="Sandor L."/>
            <person name="Smith M.W."/>
            <person name="Tsang A."/>
            <person name="Grigoriev I.V."/>
            <person name="Stajich J.E."/>
            <person name="Spatafora J.W."/>
        </authorList>
    </citation>
    <scope>NUCLEOTIDE SEQUENCE</scope>
    <source>
        <strain evidence="3">RSA 2281</strain>
    </source>
</reference>
<dbReference type="PANTHER" id="PTHR43591">
    <property type="entry name" value="METHYLTRANSFERASE"/>
    <property type="match status" value="1"/>
</dbReference>
<evidence type="ECO:0000313" key="3">
    <source>
        <dbReference type="EMBL" id="KAI9247697.1"/>
    </source>
</evidence>
<evidence type="ECO:0000256" key="1">
    <source>
        <dbReference type="SAM" id="MobiDB-lite"/>
    </source>
</evidence>
<reference evidence="3" key="1">
    <citation type="journal article" date="2022" name="IScience">
        <title>Evolution of zygomycete secretomes and the origins of terrestrial fungal ecologies.</title>
        <authorList>
            <person name="Chang Y."/>
            <person name="Wang Y."/>
            <person name="Mondo S."/>
            <person name="Ahrendt S."/>
            <person name="Andreopoulos W."/>
            <person name="Barry K."/>
            <person name="Beard J."/>
            <person name="Benny G.L."/>
            <person name="Blankenship S."/>
            <person name="Bonito G."/>
            <person name="Cuomo C."/>
            <person name="Desiro A."/>
            <person name="Gervers K.A."/>
            <person name="Hundley H."/>
            <person name="Kuo A."/>
            <person name="LaButti K."/>
            <person name="Lang B.F."/>
            <person name="Lipzen A."/>
            <person name="O'Donnell K."/>
            <person name="Pangilinan J."/>
            <person name="Reynolds N."/>
            <person name="Sandor L."/>
            <person name="Smith M.E."/>
            <person name="Tsang A."/>
            <person name="Grigoriev I.V."/>
            <person name="Stajich J.E."/>
            <person name="Spatafora J.W."/>
        </authorList>
    </citation>
    <scope>NUCLEOTIDE SEQUENCE</scope>
    <source>
        <strain evidence="3">RSA 2281</strain>
    </source>
</reference>
<dbReference type="EMBL" id="JAIXMP010000041">
    <property type="protein sequence ID" value="KAI9247697.1"/>
    <property type="molecule type" value="Genomic_DNA"/>
</dbReference>
<evidence type="ECO:0000313" key="4">
    <source>
        <dbReference type="Proteomes" id="UP001209540"/>
    </source>
</evidence>
<keyword evidence="3" id="KW-0489">Methyltransferase</keyword>
<sequence>MGNQTSRAIDRKRESRRIRRRSTVTLGAQSHTSQGNYNWIDENTATSLSANGINAALAAAAQQQPSAHPNQQVVPPQPRRKSITEFFTKRKLSFSRPTEEDYREYDRLQRQHYLLKSARKSNSWVPMESSADKTFVDVGTGNGIWALEMASQHAQAQVLGLDIRLPPEQNLASMKNLRFIRTDIHERWPMSDAAVDLIFQRNMANHIKKEQWKTLLEEMYRVLKPGGSIELLELDPCHHNPGPVQKTFEEFSRTHWEELELDYDFSNAIKGYLEQVGFEVIEQRQLDIPIGEWPEESELKQFGFINKETQKAYLRNRKQELINKWGIPTEDYDLAVQEIMEEFEEYHGFSRFTCWMAKKPL</sequence>
<dbReference type="Proteomes" id="UP001209540">
    <property type="component" value="Unassembled WGS sequence"/>
</dbReference>
<keyword evidence="4" id="KW-1185">Reference proteome</keyword>
<dbReference type="PANTHER" id="PTHR43591:SF24">
    <property type="entry name" value="2-METHOXY-6-POLYPRENYL-1,4-BENZOQUINOL METHYLASE, MITOCHONDRIAL"/>
    <property type="match status" value="1"/>
</dbReference>
<dbReference type="AlphaFoldDB" id="A0AAD5JPP0"/>
<keyword evidence="3" id="KW-0808">Transferase</keyword>
<protein>
    <submittedName>
        <fullName evidence="3">S-adenosyl-L-methionine-dependent methyltransferase</fullName>
    </submittedName>
</protein>
<dbReference type="InterPro" id="IPR029063">
    <property type="entry name" value="SAM-dependent_MTases_sf"/>
</dbReference>
<dbReference type="InterPro" id="IPR041698">
    <property type="entry name" value="Methyltransf_25"/>
</dbReference>
<name>A0AAD5JPP0_9FUNG</name>
<dbReference type="CDD" id="cd02440">
    <property type="entry name" value="AdoMet_MTases"/>
    <property type="match status" value="1"/>
</dbReference>
<feature type="domain" description="Methyltransferase" evidence="2">
    <location>
        <begin position="136"/>
        <end position="227"/>
    </location>
</feature>
<feature type="region of interest" description="Disordered" evidence="1">
    <location>
        <begin position="1"/>
        <end position="30"/>
    </location>
</feature>